<dbReference type="InterPro" id="IPR011032">
    <property type="entry name" value="GroES-like_sf"/>
</dbReference>
<gene>
    <name evidence="3" type="ORF">BEN49_20835</name>
</gene>
<dbReference type="CDD" id="cd05289">
    <property type="entry name" value="MDR_like_2"/>
    <property type="match status" value="1"/>
</dbReference>
<dbReference type="PANTHER" id="PTHR11695">
    <property type="entry name" value="ALCOHOL DEHYDROGENASE RELATED"/>
    <property type="match status" value="1"/>
</dbReference>
<protein>
    <submittedName>
        <fullName evidence="3">Zinc-binding oxidoreductase</fullName>
    </submittedName>
</protein>
<dbReference type="InterPro" id="IPR036291">
    <property type="entry name" value="NAD(P)-bd_dom_sf"/>
</dbReference>
<dbReference type="Gene3D" id="3.90.180.10">
    <property type="entry name" value="Medium-chain alcohol dehydrogenases, catalytic domain"/>
    <property type="match status" value="1"/>
</dbReference>
<dbReference type="OrthoDB" id="648910at2"/>
<keyword evidence="4" id="KW-1185">Reference proteome</keyword>
<comment type="caution">
    <text evidence="3">The sequence shown here is derived from an EMBL/GenBank/DDBJ whole genome shotgun (WGS) entry which is preliminary data.</text>
</comment>
<dbReference type="InterPro" id="IPR050700">
    <property type="entry name" value="YIM1/Zinc_Alcohol_DH_Fams"/>
</dbReference>
<evidence type="ECO:0000313" key="3">
    <source>
        <dbReference type="EMBL" id="OGX91153.1"/>
    </source>
</evidence>
<evidence type="ECO:0000259" key="2">
    <source>
        <dbReference type="SMART" id="SM00829"/>
    </source>
</evidence>
<reference evidence="3 4" key="1">
    <citation type="submission" date="2016-08" db="EMBL/GenBank/DDBJ databases">
        <title>Hymenobacter coccineus sp. nov., Hymenobacter lapidarius sp. nov. and Hymenobacter glacialis sp. nov., isolated from Antarctic soil.</title>
        <authorList>
            <person name="Sedlacek I."/>
            <person name="Kralova S."/>
            <person name="Kyrova K."/>
            <person name="Maslanova I."/>
            <person name="Stankova E."/>
            <person name="Vrbovska V."/>
            <person name="Nemec M."/>
            <person name="Bartak M."/>
            <person name="Svec P."/>
            <person name="Busse H.-J."/>
            <person name="Pantucek R."/>
        </authorList>
    </citation>
    <scope>NUCLEOTIDE SEQUENCE [LARGE SCALE GENOMIC DNA]</scope>
    <source>
        <strain evidence="3 4">CCM 8649</strain>
    </source>
</reference>
<dbReference type="PANTHER" id="PTHR11695:SF294">
    <property type="entry name" value="RETICULON-4-INTERACTING PROTEIN 1, MITOCHONDRIAL"/>
    <property type="match status" value="1"/>
</dbReference>
<name>A0A1G1TJW1_9BACT</name>
<dbReference type="GO" id="GO:0008270">
    <property type="term" value="F:zinc ion binding"/>
    <property type="evidence" value="ECO:0007669"/>
    <property type="project" value="InterPro"/>
</dbReference>
<dbReference type="SUPFAM" id="SSF50129">
    <property type="entry name" value="GroES-like"/>
    <property type="match status" value="1"/>
</dbReference>
<dbReference type="Proteomes" id="UP000177506">
    <property type="component" value="Unassembled WGS sequence"/>
</dbReference>
<dbReference type="EMBL" id="MDZA01000083">
    <property type="protein sequence ID" value="OGX91153.1"/>
    <property type="molecule type" value="Genomic_DNA"/>
</dbReference>
<evidence type="ECO:0000313" key="4">
    <source>
        <dbReference type="Proteomes" id="UP000177506"/>
    </source>
</evidence>
<dbReference type="Gene3D" id="3.40.50.720">
    <property type="entry name" value="NAD(P)-binding Rossmann-like Domain"/>
    <property type="match status" value="1"/>
</dbReference>
<dbReference type="PROSITE" id="PS01162">
    <property type="entry name" value="QOR_ZETA_CRYSTAL"/>
    <property type="match status" value="1"/>
</dbReference>
<dbReference type="GO" id="GO:0016491">
    <property type="term" value="F:oxidoreductase activity"/>
    <property type="evidence" value="ECO:0007669"/>
    <property type="project" value="UniProtKB-KW"/>
</dbReference>
<dbReference type="AlphaFoldDB" id="A0A1G1TJW1"/>
<proteinExistence type="predicted"/>
<dbReference type="Pfam" id="PF08240">
    <property type="entry name" value="ADH_N"/>
    <property type="match status" value="1"/>
</dbReference>
<feature type="domain" description="Enoyl reductase (ER)" evidence="2">
    <location>
        <begin position="14"/>
        <end position="316"/>
    </location>
</feature>
<dbReference type="SUPFAM" id="SSF51735">
    <property type="entry name" value="NAD(P)-binding Rossmann-fold domains"/>
    <property type="match status" value="1"/>
</dbReference>
<sequence>MPQQTQAAYYTEFGGIDKIQVGPLDLPEVGEGEVLLRVKAAGINPVDHVVREGHFQAVVPNAFPAVPGWDVAGVVEKCGHGASRFAEGAEVYGYVRRPVVQHGTFAERLVVPECYLAARPEKLTWEAAGGLPLAGLTAYQSVITAGQLKAGETVLILGASGGVGGTAIQLAKNVGATVIAVASARSAAYMQALGADFTIDYKAGPVGEAVKKVAPDGVDLLFDAVSGDTLTQSLGALKPNGRLISVLNDGKALDLGPGIRFAHVMAQPSVPDLDHLAALADAGKLRVPVAETFSLADVKKAFEQIETKHTTGKVVIVP</sequence>
<accession>A0A1G1TJW1</accession>
<evidence type="ECO:0000256" key="1">
    <source>
        <dbReference type="ARBA" id="ARBA00023002"/>
    </source>
</evidence>
<dbReference type="SMART" id="SM00829">
    <property type="entry name" value="PKS_ER"/>
    <property type="match status" value="1"/>
</dbReference>
<organism evidence="3 4">
    <name type="scientific">Hymenobacter coccineus</name>
    <dbReference type="NCBI Taxonomy" id="1908235"/>
    <lineage>
        <taxon>Bacteria</taxon>
        <taxon>Pseudomonadati</taxon>
        <taxon>Bacteroidota</taxon>
        <taxon>Cytophagia</taxon>
        <taxon>Cytophagales</taxon>
        <taxon>Hymenobacteraceae</taxon>
        <taxon>Hymenobacter</taxon>
    </lineage>
</organism>
<keyword evidence="1" id="KW-0560">Oxidoreductase</keyword>
<dbReference type="Pfam" id="PF13602">
    <property type="entry name" value="ADH_zinc_N_2"/>
    <property type="match status" value="1"/>
</dbReference>
<dbReference type="InterPro" id="IPR002364">
    <property type="entry name" value="Quin_OxRdtase/zeta-crystal_CS"/>
</dbReference>
<dbReference type="InterPro" id="IPR020843">
    <property type="entry name" value="ER"/>
</dbReference>
<dbReference type="InterPro" id="IPR013154">
    <property type="entry name" value="ADH-like_N"/>
</dbReference>